<evidence type="ECO:0000256" key="6">
    <source>
        <dbReference type="ARBA" id="ARBA00022917"/>
    </source>
</evidence>
<dbReference type="Pfam" id="PF01409">
    <property type="entry name" value="tRNA-synt_2d"/>
    <property type="match status" value="1"/>
</dbReference>
<protein>
    <recommendedName>
        <fullName evidence="2">phenylalanine--tRNA ligase</fullName>
        <ecNumber evidence="2">6.1.1.20</ecNumber>
    </recommendedName>
    <alternativeName>
        <fullName evidence="9">Phenylalanyl-tRNA synthetase</fullName>
    </alternativeName>
</protein>
<evidence type="ECO:0000256" key="1">
    <source>
        <dbReference type="ARBA" id="ARBA00008226"/>
    </source>
</evidence>
<dbReference type="PROSITE" id="PS50862">
    <property type="entry name" value="AA_TRNA_LIGASE_II"/>
    <property type="match status" value="1"/>
</dbReference>
<evidence type="ECO:0000256" key="4">
    <source>
        <dbReference type="ARBA" id="ARBA00022741"/>
    </source>
</evidence>
<evidence type="ECO:0000256" key="5">
    <source>
        <dbReference type="ARBA" id="ARBA00022840"/>
    </source>
</evidence>
<dbReference type="GO" id="GO:0006432">
    <property type="term" value="P:phenylalanyl-tRNA aminoacylation"/>
    <property type="evidence" value="ECO:0007669"/>
    <property type="project" value="TreeGrafter"/>
</dbReference>
<keyword evidence="3" id="KW-0436">Ligase</keyword>
<keyword evidence="5" id="KW-0067">ATP-binding</keyword>
<dbReference type="InterPro" id="IPR006195">
    <property type="entry name" value="aa-tRNA-synth_II"/>
</dbReference>
<evidence type="ECO:0000259" key="12">
    <source>
        <dbReference type="PROSITE" id="PS51447"/>
    </source>
</evidence>
<evidence type="ECO:0000259" key="11">
    <source>
        <dbReference type="PROSITE" id="PS50862"/>
    </source>
</evidence>
<dbReference type="GO" id="GO:0005737">
    <property type="term" value="C:cytoplasm"/>
    <property type="evidence" value="ECO:0007669"/>
    <property type="project" value="TreeGrafter"/>
</dbReference>
<evidence type="ECO:0000256" key="3">
    <source>
        <dbReference type="ARBA" id="ARBA00022598"/>
    </source>
</evidence>
<sequence length="382" mass="44289">MSQKIVIQNEEENQLKAELEKRTDTEANRMKRLLAMPDLSRTVGNPIYEIVERVLTAPEFNGFDTIEVPEIVSTEITFDLFDFPSDHPVRSPSDTYYVDDNHILRTHTTIMWYYYLQDEDVKQRMAAGEPVGCFSFGKVYRKDELDKQHMNVFHQIDGWYLSPKDKQVLTVTDLQNALLGFGRAVFGKDIKTRFNDDKFPYTDPSIEMEMDKDGQWIETGGAGIVKGSVLEKLGVDSSKWNGWAFGPGLERFAMISMELPDIRLLWSDDSRVKSQLKLGQKYKEVSKFPPVLRDISFVVPKTFVPNDYFDLIREVGKEMVENVELIDKYENGEKFGADKISYTYRITYRHLEKTLTNEEVNAVHVELEKRTEIEFGAEIRRV</sequence>
<evidence type="ECO:0000313" key="13">
    <source>
        <dbReference type="EMBL" id="OHA91316.1"/>
    </source>
</evidence>
<reference evidence="13 14" key="1">
    <citation type="journal article" date="2016" name="Nat. Commun.">
        <title>Thousands of microbial genomes shed light on interconnected biogeochemical processes in an aquifer system.</title>
        <authorList>
            <person name="Anantharaman K."/>
            <person name="Brown C.T."/>
            <person name="Hug L.A."/>
            <person name="Sharon I."/>
            <person name="Castelle C.J."/>
            <person name="Probst A.J."/>
            <person name="Thomas B.C."/>
            <person name="Singh A."/>
            <person name="Wilkins M.J."/>
            <person name="Karaoz U."/>
            <person name="Brodie E.L."/>
            <person name="Williams K.H."/>
            <person name="Hubbard S.S."/>
            <person name="Banfield J.F."/>
        </authorList>
    </citation>
    <scope>NUCLEOTIDE SEQUENCE [LARGE SCALE GENOMIC DNA]</scope>
</reference>
<feature type="domain" description="FDX-ACB" evidence="12">
    <location>
        <begin position="286"/>
        <end position="380"/>
    </location>
</feature>
<dbReference type="SUPFAM" id="SSF55681">
    <property type="entry name" value="Class II aaRS and biotin synthetases"/>
    <property type="match status" value="1"/>
</dbReference>
<keyword evidence="7" id="KW-0809">Transit peptide</keyword>
<evidence type="ECO:0000256" key="10">
    <source>
        <dbReference type="ARBA" id="ARBA00049255"/>
    </source>
</evidence>
<evidence type="ECO:0000313" key="14">
    <source>
        <dbReference type="Proteomes" id="UP000178612"/>
    </source>
</evidence>
<name>A0A1G2T207_9BACT</name>
<dbReference type="Pfam" id="PF03147">
    <property type="entry name" value="FDX-ACB"/>
    <property type="match status" value="1"/>
</dbReference>
<feature type="domain" description="Aminoacyl-transfer RNA synthetases class-II family profile" evidence="11">
    <location>
        <begin position="47"/>
        <end position="300"/>
    </location>
</feature>
<keyword evidence="8" id="KW-0030">Aminoacyl-tRNA synthetase</keyword>
<comment type="similarity">
    <text evidence="1">Belongs to the class-II aminoacyl-tRNA synthetase family.</text>
</comment>
<dbReference type="InterPro" id="IPR002319">
    <property type="entry name" value="Phenylalanyl-tRNA_Synthase"/>
</dbReference>
<dbReference type="PANTHER" id="PTHR11538">
    <property type="entry name" value="PHENYLALANYL-TRNA SYNTHETASE"/>
    <property type="match status" value="1"/>
</dbReference>
<proteinExistence type="inferred from homology"/>
<dbReference type="FunFam" id="3.30.70.380:FF:000002">
    <property type="entry name" value="phenylalanine--tRNA ligase, mitochondrial"/>
    <property type="match status" value="1"/>
</dbReference>
<dbReference type="EC" id="6.1.1.20" evidence="2"/>
<evidence type="ECO:0000256" key="8">
    <source>
        <dbReference type="ARBA" id="ARBA00023146"/>
    </source>
</evidence>
<gene>
    <name evidence="13" type="ORF">A2758_02550</name>
</gene>
<keyword evidence="4" id="KW-0547">Nucleotide-binding</keyword>
<comment type="catalytic activity">
    <reaction evidence="10">
        <text>tRNA(Phe) + L-phenylalanine + ATP = L-phenylalanyl-tRNA(Phe) + AMP + diphosphate + H(+)</text>
        <dbReference type="Rhea" id="RHEA:19413"/>
        <dbReference type="Rhea" id="RHEA-COMP:9668"/>
        <dbReference type="Rhea" id="RHEA-COMP:9699"/>
        <dbReference type="ChEBI" id="CHEBI:15378"/>
        <dbReference type="ChEBI" id="CHEBI:30616"/>
        <dbReference type="ChEBI" id="CHEBI:33019"/>
        <dbReference type="ChEBI" id="CHEBI:58095"/>
        <dbReference type="ChEBI" id="CHEBI:78442"/>
        <dbReference type="ChEBI" id="CHEBI:78531"/>
        <dbReference type="ChEBI" id="CHEBI:456215"/>
        <dbReference type="EC" id="6.1.1.20"/>
    </reaction>
</comment>
<dbReference type="InterPro" id="IPR005121">
    <property type="entry name" value="Fdx_antiC-bd"/>
</dbReference>
<evidence type="ECO:0000256" key="2">
    <source>
        <dbReference type="ARBA" id="ARBA00012814"/>
    </source>
</evidence>
<organism evidence="13 14">
    <name type="scientific">Candidatus Zambryskibacteria bacterium RIFCSPHIGHO2_01_FULL_49_18</name>
    <dbReference type="NCBI Taxonomy" id="1802740"/>
    <lineage>
        <taxon>Bacteria</taxon>
        <taxon>Candidatus Zambryskiibacteriota</taxon>
    </lineage>
</organism>
<dbReference type="Proteomes" id="UP000178612">
    <property type="component" value="Unassembled WGS sequence"/>
</dbReference>
<evidence type="ECO:0000256" key="7">
    <source>
        <dbReference type="ARBA" id="ARBA00022946"/>
    </source>
</evidence>
<dbReference type="AlphaFoldDB" id="A0A1G2T207"/>
<dbReference type="InterPro" id="IPR045864">
    <property type="entry name" value="aa-tRNA-synth_II/BPL/LPL"/>
</dbReference>
<keyword evidence="6" id="KW-0648">Protein biosynthesis</keyword>
<accession>A0A1G2T207</accession>
<dbReference type="GO" id="GO:0000049">
    <property type="term" value="F:tRNA binding"/>
    <property type="evidence" value="ECO:0007669"/>
    <property type="project" value="InterPro"/>
</dbReference>
<dbReference type="EMBL" id="MHVJ01000013">
    <property type="protein sequence ID" value="OHA91316.1"/>
    <property type="molecule type" value="Genomic_DNA"/>
</dbReference>
<dbReference type="Gene3D" id="3.30.70.380">
    <property type="entry name" value="Ferrodoxin-fold anticodon-binding domain"/>
    <property type="match status" value="1"/>
</dbReference>
<dbReference type="InterPro" id="IPR036690">
    <property type="entry name" value="Fdx_antiC-bd_sf"/>
</dbReference>
<dbReference type="SMART" id="SM00896">
    <property type="entry name" value="FDX-ACB"/>
    <property type="match status" value="1"/>
</dbReference>
<evidence type="ECO:0000256" key="9">
    <source>
        <dbReference type="ARBA" id="ARBA00031194"/>
    </source>
</evidence>
<dbReference type="GO" id="GO:0004826">
    <property type="term" value="F:phenylalanine-tRNA ligase activity"/>
    <property type="evidence" value="ECO:0007669"/>
    <property type="project" value="UniProtKB-EC"/>
</dbReference>
<dbReference type="SUPFAM" id="SSF54991">
    <property type="entry name" value="Anticodon-binding domain of PheRS"/>
    <property type="match status" value="1"/>
</dbReference>
<dbReference type="Gene3D" id="3.30.930.10">
    <property type="entry name" value="Bira Bifunctional Protein, Domain 2"/>
    <property type="match status" value="1"/>
</dbReference>
<dbReference type="PANTHER" id="PTHR11538:SF41">
    <property type="entry name" value="PHENYLALANINE--TRNA LIGASE, MITOCHONDRIAL"/>
    <property type="match status" value="1"/>
</dbReference>
<dbReference type="PROSITE" id="PS51447">
    <property type="entry name" value="FDX_ACB"/>
    <property type="match status" value="1"/>
</dbReference>
<dbReference type="GO" id="GO:0005524">
    <property type="term" value="F:ATP binding"/>
    <property type="evidence" value="ECO:0007669"/>
    <property type="project" value="UniProtKB-KW"/>
</dbReference>
<comment type="caution">
    <text evidence="13">The sequence shown here is derived from an EMBL/GenBank/DDBJ whole genome shotgun (WGS) entry which is preliminary data.</text>
</comment>